<sequence>MAKRQVRIKYQHLNDKLPEFLGKKIHVIMKNGSVIFMNLTEINGDSLNGRNMRLDKMTISMQEIEEVIIDINS</sequence>
<reference evidence="1" key="1">
    <citation type="submission" date="2021-09" db="EMBL/GenBank/DDBJ databases">
        <title>Fulvivirga sp. isolated from coastal sediment.</title>
        <authorList>
            <person name="Yu H."/>
        </authorList>
    </citation>
    <scope>NUCLEOTIDE SEQUENCE</scope>
    <source>
        <strain evidence="1">1062</strain>
    </source>
</reference>
<keyword evidence="2" id="KW-1185">Reference proteome</keyword>
<gene>
    <name evidence="1" type="ORF">LDX50_03505</name>
</gene>
<dbReference type="AlphaFoldDB" id="A0A9X1HNL7"/>
<evidence type="ECO:0000313" key="1">
    <source>
        <dbReference type="EMBL" id="MCA6073917.1"/>
    </source>
</evidence>
<evidence type="ECO:0000313" key="2">
    <source>
        <dbReference type="Proteomes" id="UP001139409"/>
    </source>
</evidence>
<dbReference type="RefSeq" id="WP_225697027.1">
    <property type="nucleotide sequence ID" value="NZ_JAIXNE010000001.1"/>
</dbReference>
<organism evidence="1 2">
    <name type="scientific">Fulvivirga sedimenti</name>
    <dbReference type="NCBI Taxonomy" id="2879465"/>
    <lineage>
        <taxon>Bacteria</taxon>
        <taxon>Pseudomonadati</taxon>
        <taxon>Bacteroidota</taxon>
        <taxon>Cytophagia</taxon>
        <taxon>Cytophagales</taxon>
        <taxon>Fulvivirgaceae</taxon>
        <taxon>Fulvivirga</taxon>
    </lineage>
</organism>
<name>A0A9X1HNL7_9BACT</name>
<protein>
    <submittedName>
        <fullName evidence="1">Uncharacterized protein</fullName>
    </submittedName>
</protein>
<comment type="caution">
    <text evidence="1">The sequence shown here is derived from an EMBL/GenBank/DDBJ whole genome shotgun (WGS) entry which is preliminary data.</text>
</comment>
<dbReference type="EMBL" id="JAIXNE010000001">
    <property type="protein sequence ID" value="MCA6073917.1"/>
    <property type="molecule type" value="Genomic_DNA"/>
</dbReference>
<dbReference type="Proteomes" id="UP001139409">
    <property type="component" value="Unassembled WGS sequence"/>
</dbReference>
<proteinExistence type="predicted"/>
<accession>A0A9X1HNL7</accession>